<dbReference type="InterPro" id="IPR050259">
    <property type="entry name" value="SDR"/>
</dbReference>
<reference evidence="3 4" key="1">
    <citation type="submission" date="2014-11" db="EMBL/GenBank/DDBJ databases">
        <title>Draft Genome Sequences of Paenibacillus polymyxa NRRL B-30509 and Paenibacillus terrae NRRL B-30644, Strains from a Poultry Environment that Produce Tridecaptin A and Paenicidins.</title>
        <authorList>
            <person name="van Belkum M.J."/>
            <person name="Lohans C.T."/>
            <person name="Vederas J.C."/>
        </authorList>
    </citation>
    <scope>NUCLEOTIDE SEQUENCE [LARGE SCALE GENOMIC DNA]</scope>
    <source>
        <strain evidence="3 4">NRRL B-30644</strain>
    </source>
</reference>
<dbReference type="PRINTS" id="PR00080">
    <property type="entry name" value="SDRFAMILY"/>
</dbReference>
<evidence type="ECO:0000256" key="2">
    <source>
        <dbReference type="ARBA" id="ARBA00023002"/>
    </source>
</evidence>
<dbReference type="PANTHER" id="PTHR42879">
    <property type="entry name" value="3-OXOACYL-(ACYL-CARRIER-PROTEIN) REDUCTASE"/>
    <property type="match status" value="1"/>
</dbReference>
<sequence>MRHKVALITGSAKGLGKMTALRLADEGCDIALNYVHSQTEAEELRQVIEAKGVRCLSLQGDISIQEDITRLISEVQDRLGGVDIMVNNAGPFIRERRLFADYSVAEIHTMIQGNLVGTMLLDHLVLPHMRNQQWGRIIHFGFGHAGEARAWPHRAVYAAAKVGLVSFTKSLAVEEAPFGITVNMICPGDIRGANKEKSIADVIGLQDKETPRGRPGSGEDIARVIAYLCDEHSDFITGNIMDVSGGLDPIRPII</sequence>
<gene>
    <name evidence="3" type="primary">fabG</name>
    <name evidence="3" type="ORF">QD47_06965</name>
</gene>
<dbReference type="Proteomes" id="UP000032534">
    <property type="component" value="Unassembled WGS sequence"/>
</dbReference>
<dbReference type="RefSeq" id="WP_044645447.1">
    <property type="nucleotide sequence ID" value="NZ_JTHP01000009.1"/>
</dbReference>
<dbReference type="PRINTS" id="PR00081">
    <property type="entry name" value="GDHRDH"/>
</dbReference>
<dbReference type="SUPFAM" id="SSF51735">
    <property type="entry name" value="NAD(P)-binding Rossmann-fold domains"/>
    <property type="match status" value="1"/>
</dbReference>
<accession>A0A0D7X4Z4</accession>
<dbReference type="PANTHER" id="PTHR42879:SF2">
    <property type="entry name" value="3-OXOACYL-[ACYL-CARRIER-PROTEIN] REDUCTASE FABG"/>
    <property type="match status" value="1"/>
</dbReference>
<protein>
    <submittedName>
        <fullName evidence="3">3-ketoacyl-ACP reductase</fullName>
    </submittedName>
</protein>
<evidence type="ECO:0000256" key="1">
    <source>
        <dbReference type="ARBA" id="ARBA00006484"/>
    </source>
</evidence>
<dbReference type="InterPro" id="IPR002347">
    <property type="entry name" value="SDR_fam"/>
</dbReference>
<proteinExistence type="inferred from homology"/>
<dbReference type="InterPro" id="IPR036291">
    <property type="entry name" value="NAD(P)-bd_dom_sf"/>
</dbReference>
<evidence type="ECO:0000313" key="3">
    <source>
        <dbReference type="EMBL" id="KJD46299.1"/>
    </source>
</evidence>
<evidence type="ECO:0000313" key="4">
    <source>
        <dbReference type="Proteomes" id="UP000032534"/>
    </source>
</evidence>
<dbReference type="OrthoDB" id="9803333at2"/>
<dbReference type="PATRIC" id="fig|159743.3.peg.1525"/>
<dbReference type="EMBL" id="JTHP01000009">
    <property type="protein sequence ID" value="KJD46299.1"/>
    <property type="molecule type" value="Genomic_DNA"/>
</dbReference>
<dbReference type="Gene3D" id="3.40.50.720">
    <property type="entry name" value="NAD(P)-binding Rossmann-like Domain"/>
    <property type="match status" value="1"/>
</dbReference>
<dbReference type="CDD" id="cd05233">
    <property type="entry name" value="SDR_c"/>
    <property type="match status" value="1"/>
</dbReference>
<comment type="similarity">
    <text evidence="1">Belongs to the short-chain dehydrogenases/reductases (SDR) family.</text>
</comment>
<name>A0A0D7X4Z4_9BACL</name>
<organism evidence="3 4">
    <name type="scientific">Paenibacillus terrae</name>
    <dbReference type="NCBI Taxonomy" id="159743"/>
    <lineage>
        <taxon>Bacteria</taxon>
        <taxon>Bacillati</taxon>
        <taxon>Bacillota</taxon>
        <taxon>Bacilli</taxon>
        <taxon>Bacillales</taxon>
        <taxon>Paenibacillaceae</taxon>
        <taxon>Paenibacillus</taxon>
    </lineage>
</organism>
<keyword evidence="4" id="KW-1185">Reference proteome</keyword>
<comment type="caution">
    <text evidence="3">The sequence shown here is derived from an EMBL/GenBank/DDBJ whole genome shotgun (WGS) entry which is preliminary data.</text>
</comment>
<dbReference type="GO" id="GO:0016491">
    <property type="term" value="F:oxidoreductase activity"/>
    <property type="evidence" value="ECO:0007669"/>
    <property type="project" value="UniProtKB-KW"/>
</dbReference>
<dbReference type="FunFam" id="3.40.50.720:FF:000173">
    <property type="entry name" value="3-oxoacyl-[acyl-carrier protein] reductase"/>
    <property type="match status" value="1"/>
</dbReference>
<keyword evidence="2" id="KW-0560">Oxidoreductase</keyword>
<dbReference type="Pfam" id="PF13561">
    <property type="entry name" value="adh_short_C2"/>
    <property type="match status" value="1"/>
</dbReference>
<dbReference type="AlphaFoldDB" id="A0A0D7X4Z4"/>